<evidence type="ECO:0000256" key="1">
    <source>
        <dbReference type="ARBA" id="ARBA00004300"/>
    </source>
</evidence>
<evidence type="ECO:0000313" key="8">
    <source>
        <dbReference type="EMBL" id="CAB3367424.1"/>
    </source>
</evidence>
<organism evidence="8 9">
    <name type="scientific">Cloeon dipterum</name>
    <dbReference type="NCBI Taxonomy" id="197152"/>
    <lineage>
        <taxon>Eukaryota</taxon>
        <taxon>Metazoa</taxon>
        <taxon>Ecdysozoa</taxon>
        <taxon>Arthropoda</taxon>
        <taxon>Hexapoda</taxon>
        <taxon>Insecta</taxon>
        <taxon>Pterygota</taxon>
        <taxon>Palaeoptera</taxon>
        <taxon>Ephemeroptera</taxon>
        <taxon>Pisciforma</taxon>
        <taxon>Baetidae</taxon>
        <taxon>Cloeon</taxon>
    </lineage>
</organism>
<evidence type="ECO:0000313" key="9">
    <source>
        <dbReference type="Proteomes" id="UP000494165"/>
    </source>
</evidence>
<dbReference type="Proteomes" id="UP000494165">
    <property type="component" value="Unassembled WGS sequence"/>
</dbReference>
<dbReference type="EMBL" id="CADEPI010000030">
    <property type="protein sequence ID" value="CAB3367424.1"/>
    <property type="molecule type" value="Genomic_DNA"/>
</dbReference>
<feature type="compositionally biased region" description="Polar residues" evidence="6">
    <location>
        <begin position="779"/>
        <end position="814"/>
    </location>
</feature>
<gene>
    <name evidence="8" type="ORF">CLODIP_2_CD00285</name>
</gene>
<keyword evidence="2" id="KW-0963">Cytoplasm</keyword>
<dbReference type="PANTHER" id="PTHR18905:SF13">
    <property type="entry name" value="NON-CENTROSOMAL MICROTUBULE ARRAY"/>
    <property type="match status" value="1"/>
</dbReference>
<feature type="coiled-coil region" evidence="5">
    <location>
        <begin position="413"/>
        <end position="487"/>
    </location>
</feature>
<evidence type="ECO:0000256" key="3">
    <source>
        <dbReference type="ARBA" id="ARBA00022553"/>
    </source>
</evidence>
<feature type="region of interest" description="Disordered" evidence="6">
    <location>
        <begin position="612"/>
        <end position="664"/>
    </location>
</feature>
<feature type="region of interest" description="Disordered" evidence="6">
    <location>
        <begin position="127"/>
        <end position="211"/>
    </location>
</feature>
<dbReference type="AlphaFoldDB" id="A0A8S1CQ82"/>
<feature type="coiled-coil region" evidence="5">
    <location>
        <begin position="884"/>
        <end position="991"/>
    </location>
</feature>
<name>A0A8S1CQ82_9INSE</name>
<dbReference type="PANTHER" id="PTHR18905">
    <property type="entry name" value="NINEIN"/>
    <property type="match status" value="1"/>
</dbReference>
<dbReference type="InterPro" id="IPR002048">
    <property type="entry name" value="EF_hand_dom"/>
</dbReference>
<dbReference type="PROSITE" id="PS50222">
    <property type="entry name" value="EF_HAND_2"/>
    <property type="match status" value="1"/>
</dbReference>
<accession>A0A8S1CQ82</accession>
<evidence type="ECO:0000259" key="7">
    <source>
        <dbReference type="PROSITE" id="PS50222"/>
    </source>
</evidence>
<keyword evidence="4" id="KW-0206">Cytoskeleton</keyword>
<feature type="coiled-coil region" evidence="5">
    <location>
        <begin position="523"/>
        <end position="600"/>
    </location>
</feature>
<comment type="subcellular location">
    <subcellularLocation>
        <location evidence="1">Cytoplasm</location>
        <location evidence="1">Cytoskeleton</location>
        <location evidence="1">Microtubule organizing center</location>
        <location evidence="1">Centrosome</location>
    </subcellularLocation>
</comment>
<dbReference type="GO" id="GO:0034454">
    <property type="term" value="P:microtubule anchoring at centrosome"/>
    <property type="evidence" value="ECO:0007669"/>
    <property type="project" value="TreeGrafter"/>
</dbReference>
<dbReference type="GO" id="GO:0005509">
    <property type="term" value="F:calcium ion binding"/>
    <property type="evidence" value="ECO:0007669"/>
    <property type="project" value="InterPro"/>
</dbReference>
<comment type="caution">
    <text evidence="8">The sequence shown here is derived from an EMBL/GenBank/DDBJ whole genome shotgun (WGS) entry which is preliminary data.</text>
</comment>
<keyword evidence="5" id="KW-0175">Coiled coil</keyword>
<sequence length="1203" mass="135976">MHRSLLLLRLQNLKSCNVNPASLSTHQHAQAAKVTTTPGQEDHAMASGATLDPYEQQLLAVFESCCEGPQGVLDPRGLTSLCEKLQLEEQTPHLLERLLGSPRSNSPRKITFAQFRDALLALLAGVSSSDDFDGSPEREVRPKFVYGTKKYGRRSKPEDDDLTGSESEPPSPTRRKESPSKIMSASELAKKRKTSQEKTQKSEKEAKSWEGELSEEEECVRATWEKLGAAHNGYLGQEELTLVCKATGLEGVANELVQQLFTRLGVEPTGKISFEQFLHLFRSGLGTAATEEDDLAMAEHHRSLSFHADSSSKEPLYISLETFNNGMVGSDQLLEMLESGGVMGAARLLHDLGLGASARRPVSLQELAYALEEEAKALTEEQHEESSNQRQATPENPLLSVLQASVFIYQAEAKCLKNSLEQAVCERNKLKLDLTEANERAALMAQEVDDRHMRLEESYKKQIRTLEQKHQDEVKGLQAELSSDREQMAVLTTGLELRMDQMQSEESKLRAEVTTWLKKSELLEKENNQLKEFLAASDEVKLQLQKKVDTIPDLQIRLSDLEREQAEVRSQQVQPLLDKVELLTTENTALRDANDELTLKLEQTTISNKSLMETEDLEVVSPRGSSKRKGRTADICSDDSSEDEIRPQGKQRRKALVEDTDETKQLRERVAELERKLAECQDRLQAQGSENEPLRRAGAPHSSSPPRHPLKQVFQVVRAQILDEILGDPEQVDDHPLLQEISRLQTRCKDLTQLQKTMEAEFEMQLHDAREESEMEINSPRNPAKQSSLPPSPRNPSQSESLMDSMEGSSKNVEQLEQECNHLKENLDQVKVEIVRILSDKEACSKENSVLKEQITDLTSKVEASTQHPSDSFKVEEIGVDEKVKKLEDRVKELESCLELMQEEYEKCEDYWQGKLDDERRLFEQEQEVESKKFTELEEKIQELLSQEQEEANMKARLSPIDEKILMEQQVNDLEEECAELRKRLHALESESEIYHIMLNVEKIDAAVQTDVKPKLAALFLNSGTIISSSSDKQIQANLSSEELNHVRNPYDLISPTEWSRRQNGYSKQSATSTFKSGLSNLNRAPEQSCRVQLSVMQTLSERLQQQEVKGRRLEAALSINQLNTQRLIQQHQEEIVSLQAAIQAGQLRLQQQIIAYDEQSEKLASADMLVKELYVENAYLTSSVEQLEKKCIFLSQHAPGSA</sequence>
<dbReference type="OrthoDB" id="5799458at2759"/>
<evidence type="ECO:0000256" key="5">
    <source>
        <dbReference type="SAM" id="Coils"/>
    </source>
</evidence>
<evidence type="ECO:0000256" key="6">
    <source>
        <dbReference type="SAM" id="MobiDB-lite"/>
    </source>
</evidence>
<feature type="compositionally biased region" description="Basic and acidic residues" evidence="6">
    <location>
        <begin position="194"/>
        <end position="210"/>
    </location>
</feature>
<feature type="region of interest" description="Disordered" evidence="6">
    <location>
        <begin position="769"/>
        <end position="814"/>
    </location>
</feature>
<proteinExistence type="predicted"/>
<dbReference type="GO" id="GO:0005813">
    <property type="term" value="C:centrosome"/>
    <property type="evidence" value="ECO:0007669"/>
    <property type="project" value="UniProtKB-SubCell"/>
</dbReference>
<dbReference type="InterPro" id="IPR011992">
    <property type="entry name" value="EF-hand-dom_pair"/>
</dbReference>
<feature type="coiled-coil region" evidence="5">
    <location>
        <begin position="1097"/>
        <end position="1149"/>
    </location>
</feature>
<dbReference type="Gene3D" id="1.10.238.10">
    <property type="entry name" value="EF-hand"/>
    <property type="match status" value="1"/>
</dbReference>
<feature type="region of interest" description="Disordered" evidence="6">
    <location>
        <begin position="684"/>
        <end position="709"/>
    </location>
</feature>
<feature type="domain" description="EF-hand" evidence="7">
    <location>
        <begin position="215"/>
        <end position="250"/>
    </location>
</feature>
<reference evidence="8 9" key="1">
    <citation type="submission" date="2020-04" db="EMBL/GenBank/DDBJ databases">
        <authorList>
            <person name="Alioto T."/>
            <person name="Alioto T."/>
            <person name="Gomez Garrido J."/>
        </authorList>
    </citation>
    <scope>NUCLEOTIDE SEQUENCE [LARGE SCALE GENOMIC DNA]</scope>
</reference>
<keyword evidence="9" id="KW-1185">Reference proteome</keyword>
<dbReference type="SUPFAM" id="SSF47473">
    <property type="entry name" value="EF-hand"/>
    <property type="match status" value="1"/>
</dbReference>
<evidence type="ECO:0000256" key="2">
    <source>
        <dbReference type="ARBA" id="ARBA00022490"/>
    </source>
</evidence>
<evidence type="ECO:0000256" key="4">
    <source>
        <dbReference type="ARBA" id="ARBA00023212"/>
    </source>
</evidence>
<protein>
    <recommendedName>
        <fullName evidence="7">EF-hand domain-containing protein</fullName>
    </recommendedName>
</protein>
<keyword evidence="3" id="KW-0597">Phosphoprotein</keyword>